<dbReference type="OrthoDB" id="87069at2157"/>
<evidence type="ECO:0000313" key="1">
    <source>
        <dbReference type="EMBL" id="ASI98760.1"/>
    </source>
</evidence>
<dbReference type="Proteomes" id="UP000197156">
    <property type="component" value="Chromosome"/>
</dbReference>
<dbReference type="RefSeq" id="WP_088862718.1">
    <property type="nucleotide sequence ID" value="NZ_CP014854.1"/>
</dbReference>
<dbReference type="GeneID" id="33323867"/>
<keyword evidence="2" id="KW-1185">Reference proteome</keyword>
<sequence>MIIAGRDKWKVLLRYYPPWDGRPLKRRKKRKAEVTEVLGMLGDPRKLKDLPEDVRALLRSLYSEALLQEA</sequence>
<gene>
    <name evidence="1" type="ORF">A3L02_03880</name>
</gene>
<reference evidence="1 2" key="1">
    <citation type="submission" date="2016-03" db="EMBL/GenBank/DDBJ databases">
        <title>Complete genome sequence of Thermococcus celer.</title>
        <authorList>
            <person name="Oger P.M."/>
        </authorList>
    </citation>
    <scope>NUCLEOTIDE SEQUENCE [LARGE SCALE GENOMIC DNA]</scope>
    <source>
        <strain evidence="1 2">Vu 13</strain>
    </source>
</reference>
<dbReference type="KEGG" id="tce:A3L02_03880"/>
<evidence type="ECO:0000313" key="2">
    <source>
        <dbReference type="Proteomes" id="UP000197156"/>
    </source>
</evidence>
<protein>
    <submittedName>
        <fullName evidence="1">Uncharacterized protein</fullName>
    </submittedName>
</protein>
<dbReference type="EMBL" id="CP014854">
    <property type="protein sequence ID" value="ASI98760.1"/>
    <property type="molecule type" value="Genomic_DNA"/>
</dbReference>
<accession>A0A218P1F7</accession>
<proteinExistence type="predicted"/>
<dbReference type="AlphaFoldDB" id="A0A218P1F7"/>
<name>A0A218P1F7_THECE</name>
<organism evidence="1 2">
    <name type="scientific">Thermococcus celer Vu 13 = JCM 8558</name>
    <dbReference type="NCBI Taxonomy" id="1293037"/>
    <lineage>
        <taxon>Archaea</taxon>
        <taxon>Methanobacteriati</taxon>
        <taxon>Methanobacteriota</taxon>
        <taxon>Thermococci</taxon>
        <taxon>Thermococcales</taxon>
        <taxon>Thermococcaceae</taxon>
        <taxon>Thermococcus</taxon>
    </lineage>
</organism>